<dbReference type="GO" id="GO:0005737">
    <property type="term" value="C:cytoplasm"/>
    <property type="evidence" value="ECO:0007669"/>
    <property type="project" value="TreeGrafter"/>
</dbReference>
<evidence type="ECO:0000256" key="1">
    <source>
        <dbReference type="ARBA" id="ARBA00010718"/>
    </source>
</evidence>
<keyword evidence="4" id="KW-1185">Reference proteome</keyword>
<reference evidence="4" key="1">
    <citation type="journal article" date="2011" name="PLoS Genet.">
        <title>The genome sequence of the leaf-cutter ant Atta cephalotes reveals insights into its obligate symbiotic lifestyle.</title>
        <authorList>
            <person name="Suen G."/>
            <person name="Teiling C."/>
            <person name="Li L."/>
            <person name="Holt C."/>
            <person name="Abouheif E."/>
            <person name="Bornberg-Bauer E."/>
            <person name="Bouffard P."/>
            <person name="Caldera E.J."/>
            <person name="Cash E."/>
            <person name="Cavanaugh A."/>
            <person name="Denas O."/>
            <person name="Elhaik E."/>
            <person name="Fave M.J."/>
            <person name="Gadau J."/>
            <person name="Gibson J.D."/>
            <person name="Graur D."/>
            <person name="Grubbs K.J."/>
            <person name="Hagen D.E."/>
            <person name="Harkins T.T."/>
            <person name="Helmkampf M."/>
            <person name="Hu H."/>
            <person name="Johnson B.R."/>
            <person name="Kim J."/>
            <person name="Marsh S.E."/>
            <person name="Moeller J.A."/>
            <person name="Munoz-Torres M.C."/>
            <person name="Murphy M.C."/>
            <person name="Naughton M.C."/>
            <person name="Nigam S."/>
            <person name="Overson R."/>
            <person name="Rajakumar R."/>
            <person name="Reese J.T."/>
            <person name="Scott J.J."/>
            <person name="Smith C.R."/>
            <person name="Tao S."/>
            <person name="Tsutsui N.D."/>
            <person name="Viljakainen L."/>
            <person name="Wissler L."/>
            <person name="Yandell M.D."/>
            <person name="Zimmer F."/>
            <person name="Taylor J."/>
            <person name="Slater S.C."/>
            <person name="Clifton S.W."/>
            <person name="Warren W.C."/>
            <person name="Elsik C.G."/>
            <person name="Smith C.D."/>
            <person name="Weinstock G.M."/>
            <person name="Gerardo N.M."/>
            <person name="Currie C.R."/>
        </authorList>
    </citation>
    <scope>NUCLEOTIDE SEQUENCE [LARGE SCALE GENOMIC DNA]</scope>
</reference>
<dbReference type="CDD" id="cd00326">
    <property type="entry name" value="alpha_CA"/>
    <property type="match status" value="1"/>
</dbReference>
<sequence length="251" mass="28937">MASYIKITDLKCGQAPIDLNDKIVRRTRFPPLILNGHWLKDGNATLFNDGKKAIIFLNGDRIPSTISGGPFINNVYEFHDAHFHWGEDDCRGAEHTINGTWYSMECHLVHWNQKYLTFEECLKHRDGLCVLTYLFLVQSGSNQWNNVKFERISENLKYIQNAGSETNIPANSLSWMRVATDCPSYYIYQGSHSGDFNLECATWIVFPVIIPIQSCQLNEFRKLKDKNGEFIKLNWRNVQPLRGQQVFLAVS</sequence>
<dbReference type="PANTHER" id="PTHR18952:SF124">
    <property type="entry name" value="CARBONIC ANHYDRASE 7"/>
    <property type="match status" value="1"/>
</dbReference>
<dbReference type="SUPFAM" id="SSF51069">
    <property type="entry name" value="Carbonic anhydrase"/>
    <property type="match status" value="1"/>
</dbReference>
<dbReference type="FunCoup" id="A0A158NN04">
    <property type="interactions" value="110"/>
</dbReference>
<dbReference type="InterPro" id="IPR023561">
    <property type="entry name" value="Carbonic_anhydrase_a-class"/>
</dbReference>
<gene>
    <name evidence="3" type="primary">105622088</name>
</gene>
<dbReference type="AlphaFoldDB" id="A0A158NN04"/>
<name>A0A158NN04_ATTCE</name>
<dbReference type="EMBL" id="ADTU01020794">
    <property type="status" value="NOT_ANNOTATED_CDS"/>
    <property type="molecule type" value="Genomic_DNA"/>
</dbReference>
<dbReference type="PANTHER" id="PTHR18952">
    <property type="entry name" value="CARBONIC ANHYDRASE"/>
    <property type="match status" value="1"/>
</dbReference>
<proteinExistence type="inferred from homology"/>
<evidence type="ECO:0000313" key="3">
    <source>
        <dbReference type="EnsemblMetazoa" id="XP_012058912.1"/>
    </source>
</evidence>
<dbReference type="EnsemblMetazoa" id="XM_012203522.1">
    <property type="protein sequence ID" value="XP_012058912.1"/>
    <property type="gene ID" value="LOC105622088"/>
</dbReference>
<evidence type="ECO:0000259" key="2">
    <source>
        <dbReference type="PROSITE" id="PS51144"/>
    </source>
</evidence>
<dbReference type="Gene3D" id="3.10.200.10">
    <property type="entry name" value="Alpha carbonic anhydrase"/>
    <property type="match status" value="1"/>
</dbReference>
<evidence type="ECO:0000313" key="4">
    <source>
        <dbReference type="Proteomes" id="UP000005205"/>
    </source>
</evidence>
<dbReference type="SMART" id="SM01057">
    <property type="entry name" value="Carb_anhydrase"/>
    <property type="match status" value="1"/>
</dbReference>
<dbReference type="Pfam" id="PF00194">
    <property type="entry name" value="Carb_anhydrase"/>
    <property type="match status" value="1"/>
</dbReference>
<dbReference type="OrthoDB" id="429145at2759"/>
<protein>
    <recommendedName>
        <fullName evidence="2">Alpha-carbonic anhydrase domain-containing protein</fullName>
    </recommendedName>
</protein>
<dbReference type="InParanoid" id="A0A158NN04"/>
<reference evidence="3" key="2">
    <citation type="submission" date="2016-04" db="UniProtKB">
        <authorList>
            <consortium name="EnsemblMetazoa"/>
        </authorList>
    </citation>
    <scope>IDENTIFICATION</scope>
</reference>
<dbReference type="GO" id="GO:0004089">
    <property type="term" value="F:carbonate dehydratase activity"/>
    <property type="evidence" value="ECO:0007669"/>
    <property type="project" value="InterPro"/>
</dbReference>
<comment type="similarity">
    <text evidence="1">Belongs to the alpha-carbonic anhydrase family.</text>
</comment>
<accession>A0A158NN04</accession>
<organism evidence="3 4">
    <name type="scientific">Atta cephalotes</name>
    <name type="common">Leafcutter ant</name>
    <dbReference type="NCBI Taxonomy" id="12957"/>
    <lineage>
        <taxon>Eukaryota</taxon>
        <taxon>Metazoa</taxon>
        <taxon>Ecdysozoa</taxon>
        <taxon>Arthropoda</taxon>
        <taxon>Hexapoda</taxon>
        <taxon>Insecta</taxon>
        <taxon>Pterygota</taxon>
        <taxon>Neoptera</taxon>
        <taxon>Endopterygota</taxon>
        <taxon>Hymenoptera</taxon>
        <taxon>Apocrita</taxon>
        <taxon>Aculeata</taxon>
        <taxon>Formicoidea</taxon>
        <taxon>Formicidae</taxon>
        <taxon>Myrmicinae</taxon>
        <taxon>Atta</taxon>
    </lineage>
</organism>
<dbReference type="Proteomes" id="UP000005205">
    <property type="component" value="Unassembled WGS sequence"/>
</dbReference>
<dbReference type="InterPro" id="IPR036398">
    <property type="entry name" value="CA_dom_sf"/>
</dbReference>
<dbReference type="STRING" id="12957.A0A158NN04"/>
<dbReference type="GO" id="GO:0008270">
    <property type="term" value="F:zinc ion binding"/>
    <property type="evidence" value="ECO:0007669"/>
    <property type="project" value="InterPro"/>
</dbReference>
<dbReference type="InterPro" id="IPR001148">
    <property type="entry name" value="CA_dom"/>
</dbReference>
<feature type="domain" description="Alpha-carbonic anhydrase" evidence="2">
    <location>
        <begin position="1"/>
        <end position="250"/>
    </location>
</feature>
<dbReference type="PROSITE" id="PS51144">
    <property type="entry name" value="ALPHA_CA_2"/>
    <property type="match status" value="1"/>
</dbReference>
<dbReference type="KEGG" id="acep:105622088"/>